<evidence type="ECO:0000313" key="5">
    <source>
        <dbReference type="Proteomes" id="UP001501358"/>
    </source>
</evidence>
<dbReference type="InterPro" id="IPR036388">
    <property type="entry name" value="WH-like_DNA-bd_sf"/>
</dbReference>
<keyword evidence="2" id="KW-0067">ATP-binding</keyword>
<name>A0ABN3M669_9ACTN</name>
<organism evidence="4 5">
    <name type="scientific">Streptomyces thermolineatus</name>
    <dbReference type="NCBI Taxonomy" id="44033"/>
    <lineage>
        <taxon>Bacteria</taxon>
        <taxon>Bacillati</taxon>
        <taxon>Actinomycetota</taxon>
        <taxon>Actinomycetes</taxon>
        <taxon>Kitasatosporales</taxon>
        <taxon>Streptomycetaceae</taxon>
        <taxon>Streptomyces</taxon>
    </lineage>
</organism>
<keyword evidence="5" id="KW-1185">Reference proteome</keyword>
<dbReference type="SUPFAM" id="SSF52540">
    <property type="entry name" value="P-loop containing nucleoside triphosphate hydrolases"/>
    <property type="match status" value="1"/>
</dbReference>
<dbReference type="Gene3D" id="1.25.40.10">
    <property type="entry name" value="Tetratricopeptide repeat domain"/>
    <property type="match status" value="1"/>
</dbReference>
<evidence type="ECO:0000259" key="3">
    <source>
        <dbReference type="Pfam" id="PF13191"/>
    </source>
</evidence>
<dbReference type="InterPro" id="IPR041664">
    <property type="entry name" value="AAA_16"/>
</dbReference>
<dbReference type="SUPFAM" id="SSF46894">
    <property type="entry name" value="C-terminal effector domain of the bipartite response regulators"/>
    <property type="match status" value="1"/>
</dbReference>
<dbReference type="PANTHER" id="PTHR16305:SF35">
    <property type="entry name" value="TRANSCRIPTIONAL ACTIVATOR DOMAIN"/>
    <property type="match status" value="1"/>
</dbReference>
<evidence type="ECO:0000313" key="4">
    <source>
        <dbReference type="EMBL" id="GAA2496584.1"/>
    </source>
</evidence>
<dbReference type="EMBL" id="BAAATA010000022">
    <property type="protein sequence ID" value="GAA2496584.1"/>
    <property type="molecule type" value="Genomic_DNA"/>
</dbReference>
<proteinExistence type="predicted"/>
<dbReference type="InterPro" id="IPR016032">
    <property type="entry name" value="Sig_transdc_resp-reg_C-effctor"/>
</dbReference>
<dbReference type="InterPro" id="IPR027417">
    <property type="entry name" value="P-loop_NTPase"/>
</dbReference>
<reference evidence="4 5" key="1">
    <citation type="journal article" date="2019" name="Int. J. Syst. Evol. Microbiol.">
        <title>The Global Catalogue of Microorganisms (GCM) 10K type strain sequencing project: providing services to taxonomists for standard genome sequencing and annotation.</title>
        <authorList>
            <consortium name="The Broad Institute Genomics Platform"/>
            <consortium name="The Broad Institute Genome Sequencing Center for Infectious Disease"/>
            <person name="Wu L."/>
            <person name="Ma J."/>
        </authorList>
    </citation>
    <scope>NUCLEOTIDE SEQUENCE [LARGE SCALE GENOMIC DNA]</scope>
    <source>
        <strain evidence="4 5">JCM 6307</strain>
    </source>
</reference>
<feature type="domain" description="Orc1-like AAA ATPase" evidence="3">
    <location>
        <begin position="35"/>
        <end position="189"/>
    </location>
</feature>
<evidence type="ECO:0000256" key="1">
    <source>
        <dbReference type="ARBA" id="ARBA00022741"/>
    </source>
</evidence>
<comment type="caution">
    <text evidence="4">The sequence shown here is derived from an EMBL/GenBank/DDBJ whole genome shotgun (WGS) entry which is preliminary data.</text>
</comment>
<dbReference type="RefSeq" id="WP_344384234.1">
    <property type="nucleotide sequence ID" value="NZ_BAAATA010000022.1"/>
</dbReference>
<gene>
    <name evidence="4" type="ORF">GCM10010406_36130</name>
</gene>
<keyword evidence="1" id="KW-0547">Nucleotide-binding</keyword>
<dbReference type="SUPFAM" id="SSF48452">
    <property type="entry name" value="TPR-like"/>
    <property type="match status" value="1"/>
</dbReference>
<protein>
    <submittedName>
        <fullName evidence="4">AAA family ATPase</fullName>
    </submittedName>
</protein>
<evidence type="ECO:0000256" key="2">
    <source>
        <dbReference type="ARBA" id="ARBA00022840"/>
    </source>
</evidence>
<dbReference type="Gene3D" id="3.40.50.300">
    <property type="entry name" value="P-loop containing nucleotide triphosphate hydrolases"/>
    <property type="match status" value="1"/>
</dbReference>
<dbReference type="Pfam" id="PF13191">
    <property type="entry name" value="AAA_16"/>
    <property type="match status" value="1"/>
</dbReference>
<dbReference type="InterPro" id="IPR011990">
    <property type="entry name" value="TPR-like_helical_dom_sf"/>
</dbReference>
<dbReference type="Gene3D" id="1.10.10.10">
    <property type="entry name" value="Winged helix-like DNA-binding domain superfamily/Winged helix DNA-binding domain"/>
    <property type="match status" value="1"/>
</dbReference>
<dbReference type="PANTHER" id="PTHR16305">
    <property type="entry name" value="TESTICULAR SOLUBLE ADENYLYL CYCLASE"/>
    <property type="match status" value="1"/>
</dbReference>
<dbReference type="Proteomes" id="UP001501358">
    <property type="component" value="Unassembled WGS sequence"/>
</dbReference>
<accession>A0ABN3M669</accession>
<sequence length="989" mass="105537">MQDGRRPGRRVLERESQIAAVTGALTDLCGPEGDAAEGAAAGRGGLLVFAGPAGTGKTTLLAEVRRSAAARGCTVLFARGAEQEQHTPFHVVRQLLQPVLAAAGEDGRRELLGDWYGILGPAMGLMAAQEGTAPDPTGVRDGLDWVVTHLGVRRRPVVLVLDDAHWADAESLDWLAGYAPRAAELPMLVVLAHRPDEQPSHPAAFRAMTGPGGTRPHVLGPLTPAGVRALVREALGEGADEEFCRQLWAVTGGNPFETVELAEKVREKGVEPRAGNTAALRDLASQVKGTGLLDRLERLGGVAKRFAWAAAVLAPEVSPAAAAGLAGLGPTEAAHAVEQLRGARILTPVPDADRPRAPAPAARLRAVPDDGLLPAPDGGGKLEFVHPLIAGAVYRSIPHGFRVAMHGQAAVEVLDAGLGATAAARHLLEMHPEGDPWVVRRLREAAREHMGSGAPEAARRCLARALREPPAPEDRGAVLLELGRASLLHEPATTINHLRAALEEPLLAPALRETVASRLAQAIAHTDRMAEAVATVADAARHATDAPGRLRMRAEQFMWSAFSADEEDAPARSRRLARLADRITGRTRAHRHILGLRAWDAVVRGEPADTALHFAERALGDGLDWACDDWGYEVPLLVASTFMYCDRPGRSEEQFLDGIAAFERRGWRGGHLASGYTLLGYLKYRRGRLAEAEDFARTGLEIAERMGTGRLPVEWYAVGTLVVVLLARGRTEEAHELAREHGCAAPFPAAVTFPDAQAVHGELLLALGRHRDAARHLEEVGRRLEARGTRNPAWCRWQLDHALALAPDHPDRARDVAADAVRRARAFGTAGGIGQALRAAAAVAPPAEAVRLLDEAVARLEQSPAAHELAVALVDHGTALRRAGRVHEAAEQLYRGMEAAAACGADGLVRRARGELTAAGLRPRRLRTPQDADLTEAERAVAVRAARGTDNAGIARELRLREQAVVRLLSAVFAKTGTDRAGLSRALEP</sequence>